<proteinExistence type="predicted"/>
<dbReference type="GO" id="GO:0005634">
    <property type="term" value="C:nucleus"/>
    <property type="evidence" value="ECO:0007669"/>
    <property type="project" value="UniProtKB-SubCell"/>
</dbReference>
<keyword evidence="6" id="KW-0175">Coiled coil</keyword>
<evidence type="ECO:0000256" key="4">
    <source>
        <dbReference type="ARBA" id="ARBA00023163"/>
    </source>
</evidence>
<evidence type="ECO:0000259" key="7">
    <source>
        <dbReference type="PROSITE" id="PS50888"/>
    </source>
</evidence>
<evidence type="ECO:0000256" key="3">
    <source>
        <dbReference type="ARBA" id="ARBA00023125"/>
    </source>
</evidence>
<evidence type="ECO:0000256" key="5">
    <source>
        <dbReference type="ARBA" id="ARBA00023242"/>
    </source>
</evidence>
<comment type="subcellular location">
    <subcellularLocation>
        <location evidence="1">Nucleus</location>
    </subcellularLocation>
</comment>
<dbReference type="InterPro" id="IPR011598">
    <property type="entry name" value="bHLH_dom"/>
</dbReference>
<keyword evidence="2" id="KW-0805">Transcription regulation</keyword>
<dbReference type="GO" id="GO:0000981">
    <property type="term" value="F:DNA-binding transcription factor activity, RNA polymerase II-specific"/>
    <property type="evidence" value="ECO:0007669"/>
    <property type="project" value="TreeGrafter"/>
</dbReference>
<organism evidence="8 9">
    <name type="scientific">Acrobeloides nanus</name>
    <dbReference type="NCBI Taxonomy" id="290746"/>
    <lineage>
        <taxon>Eukaryota</taxon>
        <taxon>Metazoa</taxon>
        <taxon>Ecdysozoa</taxon>
        <taxon>Nematoda</taxon>
        <taxon>Chromadorea</taxon>
        <taxon>Rhabditida</taxon>
        <taxon>Tylenchina</taxon>
        <taxon>Cephalobomorpha</taxon>
        <taxon>Cephaloboidea</taxon>
        <taxon>Cephalobidae</taxon>
        <taxon>Acrobeloides</taxon>
    </lineage>
</organism>
<sequence>MNPSERKKQTHLRCERQRREAINSGYNSLKELLPASSSFSGYNSLKELLPASSSFVGCKTTNAAILFRAAEYVKVLNDSIAKSEEDLSKLRTQYSALELIMQQYENFSMESQPFTALQIQMLQGFLDACFESFVNHVDASSYQAITRSLLMWIEQLDFQRPAEELVAPVYRQTR</sequence>
<keyword evidence="8" id="KW-1185">Reference proteome</keyword>
<dbReference type="SMART" id="SM00353">
    <property type="entry name" value="HLH"/>
    <property type="match status" value="1"/>
</dbReference>
<dbReference type="GO" id="GO:0046983">
    <property type="term" value="F:protein dimerization activity"/>
    <property type="evidence" value="ECO:0007669"/>
    <property type="project" value="InterPro"/>
</dbReference>
<evidence type="ECO:0000256" key="6">
    <source>
        <dbReference type="SAM" id="Coils"/>
    </source>
</evidence>
<name>A0A914C5Q2_9BILA</name>
<dbReference type="GO" id="GO:0000978">
    <property type="term" value="F:RNA polymerase II cis-regulatory region sequence-specific DNA binding"/>
    <property type="evidence" value="ECO:0007669"/>
    <property type="project" value="TreeGrafter"/>
</dbReference>
<reference evidence="9" key="1">
    <citation type="submission" date="2022-11" db="UniProtKB">
        <authorList>
            <consortium name="WormBaseParasite"/>
        </authorList>
    </citation>
    <scope>IDENTIFICATION</scope>
</reference>
<keyword evidence="5" id="KW-0539">Nucleus</keyword>
<feature type="domain" description="BHLH" evidence="7">
    <location>
        <begin position="6"/>
        <end position="76"/>
    </location>
</feature>
<keyword evidence="3" id="KW-0238">DNA-binding</keyword>
<dbReference type="PANTHER" id="PTHR15741:SF25">
    <property type="entry name" value="MAX-LIKE PROTEIN X"/>
    <property type="match status" value="1"/>
</dbReference>
<dbReference type="InterPro" id="IPR036638">
    <property type="entry name" value="HLH_DNA-bd_sf"/>
</dbReference>
<evidence type="ECO:0000313" key="9">
    <source>
        <dbReference type="WBParaSite" id="ACRNAN_Path_280.g1050.t1"/>
    </source>
</evidence>
<dbReference type="InterPro" id="IPR052207">
    <property type="entry name" value="Max-like/E-box_TFs"/>
</dbReference>
<dbReference type="WBParaSite" id="ACRNAN_Path_280.g1050.t1">
    <property type="protein sequence ID" value="ACRNAN_Path_280.g1050.t1"/>
    <property type="gene ID" value="ACRNAN_Path_280.g1050"/>
</dbReference>
<dbReference type="PANTHER" id="PTHR15741">
    <property type="entry name" value="BASIC HELIX-LOOP-HELIX ZIP TRANSCRIPTION FACTOR"/>
    <property type="match status" value="1"/>
</dbReference>
<feature type="coiled-coil region" evidence="6">
    <location>
        <begin position="73"/>
        <end position="100"/>
    </location>
</feature>
<protein>
    <submittedName>
        <fullName evidence="9">BHLH domain-containing protein</fullName>
    </submittedName>
</protein>
<dbReference type="SUPFAM" id="SSF47459">
    <property type="entry name" value="HLH, helix-loop-helix DNA-binding domain"/>
    <property type="match status" value="1"/>
</dbReference>
<dbReference type="Proteomes" id="UP000887540">
    <property type="component" value="Unplaced"/>
</dbReference>
<dbReference type="PROSITE" id="PS50888">
    <property type="entry name" value="BHLH"/>
    <property type="match status" value="1"/>
</dbReference>
<evidence type="ECO:0000256" key="1">
    <source>
        <dbReference type="ARBA" id="ARBA00004123"/>
    </source>
</evidence>
<evidence type="ECO:0000313" key="8">
    <source>
        <dbReference type="Proteomes" id="UP000887540"/>
    </source>
</evidence>
<dbReference type="Gene3D" id="4.10.280.10">
    <property type="entry name" value="Helix-loop-helix DNA-binding domain"/>
    <property type="match status" value="1"/>
</dbReference>
<dbReference type="Pfam" id="PF00010">
    <property type="entry name" value="HLH"/>
    <property type="match status" value="1"/>
</dbReference>
<dbReference type="AlphaFoldDB" id="A0A914C5Q2"/>
<keyword evidence="4" id="KW-0804">Transcription</keyword>
<accession>A0A914C5Q2</accession>
<evidence type="ECO:0000256" key="2">
    <source>
        <dbReference type="ARBA" id="ARBA00023015"/>
    </source>
</evidence>